<keyword evidence="2" id="KW-0723">Serine/threonine-protein kinase</keyword>
<dbReference type="GO" id="GO:0005524">
    <property type="term" value="F:ATP binding"/>
    <property type="evidence" value="ECO:0007669"/>
    <property type="project" value="InterPro"/>
</dbReference>
<dbReference type="CDD" id="cd14014">
    <property type="entry name" value="STKc_PknB_like"/>
    <property type="match status" value="1"/>
</dbReference>
<dbReference type="SMART" id="SM00220">
    <property type="entry name" value="S_TKc"/>
    <property type="match status" value="1"/>
</dbReference>
<keyword evidence="2" id="KW-0418">Kinase</keyword>
<organism evidence="2 3">
    <name type="scientific">Eubacterium ventriosum</name>
    <dbReference type="NCBI Taxonomy" id="39496"/>
    <lineage>
        <taxon>Bacteria</taxon>
        <taxon>Bacillati</taxon>
        <taxon>Bacillota</taxon>
        <taxon>Clostridia</taxon>
        <taxon>Eubacteriales</taxon>
        <taxon>Eubacteriaceae</taxon>
        <taxon>Eubacterium</taxon>
    </lineage>
</organism>
<dbReference type="GeneID" id="66467314"/>
<evidence type="ECO:0000313" key="3">
    <source>
        <dbReference type="Proteomes" id="UP000283314"/>
    </source>
</evidence>
<reference evidence="2 3" key="1">
    <citation type="submission" date="2018-08" db="EMBL/GenBank/DDBJ databases">
        <title>A genome reference for cultivated species of the human gut microbiota.</title>
        <authorList>
            <person name="Zou Y."/>
            <person name="Xue W."/>
            <person name="Luo G."/>
        </authorList>
    </citation>
    <scope>NUCLEOTIDE SEQUENCE [LARGE SCALE GENOMIC DNA]</scope>
    <source>
        <strain evidence="2 3">AF37-4</strain>
    </source>
</reference>
<evidence type="ECO:0000313" key="2">
    <source>
        <dbReference type="EMBL" id="RHL44581.1"/>
    </source>
</evidence>
<dbReference type="InterPro" id="IPR008271">
    <property type="entry name" value="Ser/Thr_kinase_AS"/>
</dbReference>
<dbReference type="InterPro" id="IPR000719">
    <property type="entry name" value="Prot_kinase_dom"/>
</dbReference>
<dbReference type="InterPro" id="IPR011009">
    <property type="entry name" value="Kinase-like_dom_sf"/>
</dbReference>
<dbReference type="SUPFAM" id="SSF56112">
    <property type="entry name" value="Protein kinase-like (PK-like)"/>
    <property type="match status" value="1"/>
</dbReference>
<dbReference type="Pfam" id="PF00069">
    <property type="entry name" value="Pkinase"/>
    <property type="match status" value="1"/>
</dbReference>
<proteinExistence type="predicted"/>
<gene>
    <name evidence="2" type="ORF">DW018_08660</name>
</gene>
<dbReference type="PROSITE" id="PS50011">
    <property type="entry name" value="PROTEIN_KINASE_DOM"/>
    <property type="match status" value="1"/>
</dbReference>
<evidence type="ECO:0000259" key="1">
    <source>
        <dbReference type="PROSITE" id="PS50011"/>
    </source>
</evidence>
<comment type="caution">
    <text evidence="2">The sequence shown here is derived from an EMBL/GenBank/DDBJ whole genome shotgun (WGS) entry which is preliminary data.</text>
</comment>
<dbReference type="EMBL" id="QROT01000006">
    <property type="protein sequence ID" value="RHL44581.1"/>
    <property type="molecule type" value="Genomic_DNA"/>
</dbReference>
<sequence>MYHWLSNVLKEEYSFVKCLKKSEESQVLVYRNKSTQTNIIVRHITSGIDIYEKLLTIKSEYLPQIYEVARGEHEALVLEEYIPGISVGEVLKSGLYTEEGTIKIIKGICDGLTVLHNHNIIHRDIKPDNIMITDSGNVKIIDFNASKEYKMEEEKDTRVLGTTGFAAPEQYGISQSDERTDIYAIGVLINVMLTGEHPSKVMCKGKMKKIVKKAMSINPTDRYQNCEELKNAL</sequence>
<protein>
    <submittedName>
        <fullName evidence="2">Serine/threonine protein kinase</fullName>
    </submittedName>
</protein>
<dbReference type="Gene3D" id="1.10.510.10">
    <property type="entry name" value="Transferase(Phosphotransferase) domain 1"/>
    <property type="match status" value="1"/>
</dbReference>
<dbReference type="PANTHER" id="PTHR24347">
    <property type="entry name" value="SERINE/THREONINE-PROTEIN KINASE"/>
    <property type="match status" value="1"/>
</dbReference>
<dbReference type="GO" id="GO:0004674">
    <property type="term" value="F:protein serine/threonine kinase activity"/>
    <property type="evidence" value="ECO:0007669"/>
    <property type="project" value="UniProtKB-KW"/>
</dbReference>
<dbReference type="Proteomes" id="UP000283314">
    <property type="component" value="Unassembled WGS sequence"/>
</dbReference>
<accession>A0A415L7R4</accession>
<feature type="domain" description="Protein kinase" evidence="1">
    <location>
        <begin position="1"/>
        <end position="233"/>
    </location>
</feature>
<dbReference type="RefSeq" id="WP_118379942.1">
    <property type="nucleotide sequence ID" value="NZ_CABJDQ010000006.1"/>
</dbReference>
<keyword evidence="2" id="KW-0808">Transferase</keyword>
<dbReference type="PROSITE" id="PS00108">
    <property type="entry name" value="PROTEIN_KINASE_ST"/>
    <property type="match status" value="1"/>
</dbReference>
<name>A0A415L7R4_9FIRM</name>
<dbReference type="AlphaFoldDB" id="A0A415L7R4"/>